<dbReference type="WBParaSite" id="RSKR_0000519600.1">
    <property type="protein sequence ID" value="RSKR_0000519600.1"/>
    <property type="gene ID" value="RSKR_0000519600"/>
</dbReference>
<name>A0AC35TWV2_9BILA</name>
<accession>A0AC35TWV2</accession>
<organism evidence="1 2">
    <name type="scientific">Rhabditophanes sp. KR3021</name>
    <dbReference type="NCBI Taxonomy" id="114890"/>
    <lineage>
        <taxon>Eukaryota</taxon>
        <taxon>Metazoa</taxon>
        <taxon>Ecdysozoa</taxon>
        <taxon>Nematoda</taxon>
        <taxon>Chromadorea</taxon>
        <taxon>Rhabditida</taxon>
        <taxon>Tylenchina</taxon>
        <taxon>Panagrolaimomorpha</taxon>
        <taxon>Strongyloidoidea</taxon>
        <taxon>Alloionematidae</taxon>
        <taxon>Rhabditophanes</taxon>
    </lineage>
</organism>
<protein>
    <submittedName>
        <fullName evidence="2">Peptidase A1 domain-containing protein</fullName>
    </submittedName>
</protein>
<sequence length="244" mass="26392">MKFLVLLACFGLIAADVFQHKLNHVESKRRRLMRTGQWAEYRKMQTLMRTDAKYSVLASLTQSANDYSDLEYLANITIGTPPQSFIVVLDTGSSNLWIPDSTCGQGSSSNCPDYCSDADICQFLCDPSCCSSKKAAKDSICDSKDKFDSTKSSTYVKNGQAFSIQYGSGSCSGFLGQDTLAFVGQGGKSLQIPKTVFGQTQQLSQDFAQDPTDGILGLAFTSLAVDNVIPPVILAIQQGLLDAP</sequence>
<reference evidence="2" key="1">
    <citation type="submission" date="2016-11" db="UniProtKB">
        <authorList>
            <consortium name="WormBaseParasite"/>
        </authorList>
    </citation>
    <scope>IDENTIFICATION</scope>
    <source>
        <strain evidence="2">KR3021</strain>
    </source>
</reference>
<evidence type="ECO:0000313" key="2">
    <source>
        <dbReference type="WBParaSite" id="RSKR_0000519600.1"/>
    </source>
</evidence>
<proteinExistence type="predicted"/>
<evidence type="ECO:0000313" key="1">
    <source>
        <dbReference type="Proteomes" id="UP000095286"/>
    </source>
</evidence>
<dbReference type="Proteomes" id="UP000095286">
    <property type="component" value="Unplaced"/>
</dbReference>